<evidence type="ECO:0000256" key="2">
    <source>
        <dbReference type="ARBA" id="ARBA00005228"/>
    </source>
</evidence>
<reference evidence="6 7" key="1">
    <citation type="submission" date="2018-11" db="EMBL/GenBank/DDBJ databases">
        <authorList>
            <consortium name="Pathogen Informatics"/>
        </authorList>
    </citation>
    <scope>NUCLEOTIDE SEQUENCE [LARGE SCALE GENOMIC DNA]</scope>
</reference>
<dbReference type="Proteomes" id="UP000271889">
    <property type="component" value="Unassembled WGS sequence"/>
</dbReference>
<sequence>MLRYHKFTVGPMCIGEYGDPDKADDFKFIYSYSPLHNIRYPKRGQWPSTLMMTADHDDRAVPSHTLKYAATLYDTVKAHPQQTNPLLFRIEHDAGHGCGKPLSKQVSETSSLSFLVTGCLFR</sequence>
<dbReference type="AlphaFoldDB" id="A0A3P7MWQ7"/>
<dbReference type="InterPro" id="IPR002470">
    <property type="entry name" value="Peptidase_S9A"/>
</dbReference>
<keyword evidence="4" id="KW-0720">Serine protease</keyword>
<keyword evidence="7" id="KW-1185">Reference proteome</keyword>
<keyword evidence="4" id="KW-0645">Protease</keyword>
<dbReference type="InterPro" id="IPR051167">
    <property type="entry name" value="Prolyl_oligopep/macrocyclase"/>
</dbReference>
<dbReference type="EC" id="3.4.21.-" evidence="4"/>
<proteinExistence type="inferred from homology"/>
<protein>
    <recommendedName>
        <fullName evidence="3 4">Prolyl endopeptidase</fullName>
        <ecNumber evidence="4">3.4.21.-</ecNumber>
    </recommendedName>
</protein>
<dbReference type="GO" id="GO:0006508">
    <property type="term" value="P:proteolysis"/>
    <property type="evidence" value="ECO:0007669"/>
    <property type="project" value="UniProtKB-KW"/>
</dbReference>
<keyword evidence="4" id="KW-0378">Hydrolase</keyword>
<dbReference type="OrthoDB" id="248387at2759"/>
<name>A0A3P7MWQ7_CYLGO</name>
<gene>
    <name evidence="6" type="ORF">CGOC_LOCUS12571</name>
</gene>
<dbReference type="InterPro" id="IPR029058">
    <property type="entry name" value="AB_hydrolase_fold"/>
</dbReference>
<dbReference type="Gene3D" id="3.40.50.1820">
    <property type="entry name" value="alpha/beta hydrolase"/>
    <property type="match status" value="1"/>
</dbReference>
<dbReference type="PRINTS" id="PR00862">
    <property type="entry name" value="PROLIGOPTASE"/>
</dbReference>
<organism evidence="6 7">
    <name type="scientific">Cylicostephanus goldi</name>
    <name type="common">Nematode worm</name>
    <dbReference type="NCBI Taxonomy" id="71465"/>
    <lineage>
        <taxon>Eukaryota</taxon>
        <taxon>Metazoa</taxon>
        <taxon>Ecdysozoa</taxon>
        <taxon>Nematoda</taxon>
        <taxon>Chromadorea</taxon>
        <taxon>Rhabditida</taxon>
        <taxon>Rhabditina</taxon>
        <taxon>Rhabditomorpha</taxon>
        <taxon>Strongyloidea</taxon>
        <taxon>Strongylidae</taxon>
        <taxon>Cylicostephanus</taxon>
    </lineage>
</organism>
<evidence type="ECO:0000256" key="1">
    <source>
        <dbReference type="ARBA" id="ARBA00001070"/>
    </source>
</evidence>
<dbReference type="GO" id="GO:0070012">
    <property type="term" value="F:oligopeptidase activity"/>
    <property type="evidence" value="ECO:0007669"/>
    <property type="project" value="TreeGrafter"/>
</dbReference>
<feature type="domain" description="Peptidase S9 prolyl oligopeptidase catalytic" evidence="5">
    <location>
        <begin position="4"/>
        <end position="116"/>
    </location>
</feature>
<evidence type="ECO:0000313" key="7">
    <source>
        <dbReference type="Proteomes" id="UP000271889"/>
    </source>
</evidence>
<comment type="similarity">
    <text evidence="2 4">Belongs to the peptidase S9A family.</text>
</comment>
<dbReference type="PANTHER" id="PTHR42881">
    <property type="entry name" value="PROLYL ENDOPEPTIDASE"/>
    <property type="match status" value="1"/>
</dbReference>
<comment type="catalytic activity">
    <reaction evidence="1">
        <text>Hydrolysis of Pro-|-Xaa &gt;&gt; Ala-|-Xaa in oligopeptides.</text>
        <dbReference type="EC" id="3.4.21.26"/>
    </reaction>
</comment>
<evidence type="ECO:0000256" key="4">
    <source>
        <dbReference type="RuleBase" id="RU368024"/>
    </source>
</evidence>
<dbReference type="GO" id="GO:0004252">
    <property type="term" value="F:serine-type endopeptidase activity"/>
    <property type="evidence" value="ECO:0007669"/>
    <property type="project" value="UniProtKB-UniRule"/>
</dbReference>
<evidence type="ECO:0000259" key="5">
    <source>
        <dbReference type="Pfam" id="PF00326"/>
    </source>
</evidence>
<accession>A0A3P7MWQ7</accession>
<dbReference type="SUPFAM" id="SSF53474">
    <property type="entry name" value="alpha/beta-Hydrolases"/>
    <property type="match status" value="1"/>
</dbReference>
<dbReference type="InterPro" id="IPR001375">
    <property type="entry name" value="Peptidase_S9_cat"/>
</dbReference>
<evidence type="ECO:0000256" key="3">
    <source>
        <dbReference type="ARBA" id="ARBA00016310"/>
    </source>
</evidence>
<dbReference type="PANTHER" id="PTHR42881:SF2">
    <property type="entry name" value="PROLYL ENDOPEPTIDASE"/>
    <property type="match status" value="1"/>
</dbReference>
<dbReference type="EMBL" id="UYRV01124200">
    <property type="protein sequence ID" value="VDN34224.1"/>
    <property type="molecule type" value="Genomic_DNA"/>
</dbReference>
<evidence type="ECO:0000313" key="6">
    <source>
        <dbReference type="EMBL" id="VDN34224.1"/>
    </source>
</evidence>
<dbReference type="GO" id="GO:0005829">
    <property type="term" value="C:cytosol"/>
    <property type="evidence" value="ECO:0007669"/>
    <property type="project" value="TreeGrafter"/>
</dbReference>
<dbReference type="Pfam" id="PF00326">
    <property type="entry name" value="Peptidase_S9"/>
    <property type="match status" value="1"/>
</dbReference>